<dbReference type="InterPro" id="IPR009057">
    <property type="entry name" value="Homeodomain-like_sf"/>
</dbReference>
<proteinExistence type="predicted"/>
<evidence type="ECO:0000256" key="3">
    <source>
        <dbReference type="ARBA" id="ARBA00022553"/>
    </source>
</evidence>
<dbReference type="PROSITE" id="PS50110">
    <property type="entry name" value="RESPONSE_REGULATORY"/>
    <property type="match status" value="1"/>
</dbReference>
<dbReference type="SMART" id="SM00342">
    <property type="entry name" value="HTH_ARAC"/>
    <property type="match status" value="1"/>
</dbReference>
<dbReference type="PROSITE" id="PS01124">
    <property type="entry name" value="HTH_ARAC_FAMILY_2"/>
    <property type="match status" value="1"/>
</dbReference>
<dbReference type="Gene3D" id="1.10.10.60">
    <property type="entry name" value="Homeodomain-like"/>
    <property type="match status" value="2"/>
</dbReference>
<dbReference type="SMART" id="SM00448">
    <property type="entry name" value="REC"/>
    <property type="match status" value="1"/>
</dbReference>
<dbReference type="PANTHER" id="PTHR42713">
    <property type="entry name" value="HISTIDINE KINASE-RELATED"/>
    <property type="match status" value="1"/>
</dbReference>
<dbReference type="GO" id="GO:0003700">
    <property type="term" value="F:DNA-binding transcription factor activity"/>
    <property type="evidence" value="ECO:0007669"/>
    <property type="project" value="InterPro"/>
</dbReference>
<sequence length="525" mass="60880">MRKVILVDDEEFIVQGIASVIDWQSHHAELAATALDGESGLKEILRHQPDIVITDIRMPGIDGMELIKRTKELLPNVRFIVLSGYGDFQYAQQAMNYGVKHYLLKPCNEMEIIHALEQLMKEIEETQQKELSIRAMKQNLEKVMPQIKEQFLKEYLLNKRYSHKDWDYYARLFQLEPIVAPVCVLTFQLEHEMVDYEYYFALQNIAVEILQENGSVFMSTTIGQNIVILMESAALPALQKDIFRIQEIYQSYYKMSFSVAISEADEIRQARSLYKETLECLKHKFYLGESAIIAKSDLVGQRQEDMLPFDFDSLCLCLRSGLADEAAREIDDFFEELIHSQMNMNKARSHCLTLFSVILKESDSAATEHLLKRAVQIVDMPTLAEMKRLIVGTMEEIAEAHYREQRNSYHSIVRKALEFTDGHLEDPNLSLNYLAQQILYLNAHYLGKLFKSETGMKYTDYLMNARMEKAKELIEKNRKLKIYQIADATGLSENSQYFSQVFKKHTGYTPSEYKAIIHDGQEDED</sequence>
<keyword evidence="2" id="KW-0963">Cytoplasm</keyword>
<keyword evidence="5" id="KW-0805">Transcription regulation</keyword>
<dbReference type="InterPro" id="IPR018060">
    <property type="entry name" value="HTH_AraC"/>
</dbReference>
<dbReference type="Pfam" id="PF12833">
    <property type="entry name" value="HTH_18"/>
    <property type="match status" value="1"/>
</dbReference>
<evidence type="ECO:0000256" key="2">
    <source>
        <dbReference type="ARBA" id="ARBA00022490"/>
    </source>
</evidence>
<feature type="coiled-coil region" evidence="9">
    <location>
        <begin position="109"/>
        <end position="136"/>
    </location>
</feature>
<dbReference type="Proteomes" id="UP000535838">
    <property type="component" value="Unassembled WGS sequence"/>
</dbReference>
<dbReference type="PANTHER" id="PTHR42713:SF3">
    <property type="entry name" value="TRANSCRIPTIONAL REGULATORY PROTEIN HPTR"/>
    <property type="match status" value="1"/>
</dbReference>
<feature type="domain" description="HTH araC/xylS-type" evidence="10">
    <location>
        <begin position="414"/>
        <end position="516"/>
    </location>
</feature>
<name>A0A841SS97_9BACL</name>
<evidence type="ECO:0000313" key="13">
    <source>
        <dbReference type="Proteomes" id="UP000535838"/>
    </source>
</evidence>
<keyword evidence="13" id="KW-1185">Reference proteome</keyword>
<feature type="modified residue" description="4-aspartylphosphate" evidence="8">
    <location>
        <position position="55"/>
    </location>
</feature>
<evidence type="ECO:0000256" key="9">
    <source>
        <dbReference type="SAM" id="Coils"/>
    </source>
</evidence>
<dbReference type="Pfam" id="PF00072">
    <property type="entry name" value="Response_reg"/>
    <property type="match status" value="1"/>
</dbReference>
<dbReference type="Gene3D" id="3.40.50.2300">
    <property type="match status" value="1"/>
</dbReference>
<evidence type="ECO:0000259" key="10">
    <source>
        <dbReference type="PROSITE" id="PS01124"/>
    </source>
</evidence>
<dbReference type="EMBL" id="JACJVQ010000005">
    <property type="protein sequence ID" value="MBB6633466.1"/>
    <property type="molecule type" value="Genomic_DNA"/>
</dbReference>
<comment type="subcellular location">
    <subcellularLocation>
        <location evidence="1">Cytoplasm</location>
    </subcellularLocation>
</comment>
<evidence type="ECO:0000256" key="4">
    <source>
        <dbReference type="ARBA" id="ARBA00023012"/>
    </source>
</evidence>
<evidence type="ECO:0000256" key="8">
    <source>
        <dbReference type="PROSITE-ProRule" id="PRU00169"/>
    </source>
</evidence>
<evidence type="ECO:0000313" key="12">
    <source>
        <dbReference type="EMBL" id="MBB6633466.1"/>
    </source>
</evidence>
<keyword evidence="9" id="KW-0175">Coiled coil</keyword>
<dbReference type="AlphaFoldDB" id="A0A841SS97"/>
<dbReference type="InterPro" id="IPR011006">
    <property type="entry name" value="CheY-like_superfamily"/>
</dbReference>
<keyword evidence="3 8" id="KW-0597">Phosphoprotein</keyword>
<dbReference type="GO" id="GO:0043565">
    <property type="term" value="F:sequence-specific DNA binding"/>
    <property type="evidence" value="ECO:0007669"/>
    <property type="project" value="InterPro"/>
</dbReference>
<keyword evidence="4" id="KW-0902">Two-component regulatory system</keyword>
<dbReference type="GO" id="GO:0005737">
    <property type="term" value="C:cytoplasm"/>
    <property type="evidence" value="ECO:0007669"/>
    <property type="project" value="UniProtKB-SubCell"/>
</dbReference>
<organism evidence="12 13">
    <name type="scientific">Cohnella thailandensis</name>
    <dbReference type="NCBI Taxonomy" id="557557"/>
    <lineage>
        <taxon>Bacteria</taxon>
        <taxon>Bacillati</taxon>
        <taxon>Bacillota</taxon>
        <taxon>Bacilli</taxon>
        <taxon>Bacillales</taxon>
        <taxon>Paenibacillaceae</taxon>
        <taxon>Cohnella</taxon>
    </lineage>
</organism>
<dbReference type="InterPro" id="IPR001789">
    <property type="entry name" value="Sig_transdc_resp-reg_receiver"/>
</dbReference>
<evidence type="ECO:0000256" key="1">
    <source>
        <dbReference type="ARBA" id="ARBA00004496"/>
    </source>
</evidence>
<dbReference type="SUPFAM" id="SSF46689">
    <property type="entry name" value="Homeodomain-like"/>
    <property type="match status" value="1"/>
</dbReference>
<dbReference type="GO" id="GO:0000160">
    <property type="term" value="P:phosphorelay signal transduction system"/>
    <property type="evidence" value="ECO:0007669"/>
    <property type="project" value="UniProtKB-KW"/>
</dbReference>
<feature type="domain" description="Response regulatory" evidence="11">
    <location>
        <begin position="3"/>
        <end position="120"/>
    </location>
</feature>
<keyword evidence="7" id="KW-0804">Transcription</keyword>
<dbReference type="CDD" id="cd17536">
    <property type="entry name" value="REC_YesN-like"/>
    <property type="match status" value="1"/>
</dbReference>
<reference evidence="12 13" key="1">
    <citation type="submission" date="2020-08" db="EMBL/GenBank/DDBJ databases">
        <title>Cohnella phylogeny.</title>
        <authorList>
            <person name="Dunlap C."/>
        </authorList>
    </citation>
    <scope>NUCLEOTIDE SEQUENCE [LARGE SCALE GENOMIC DNA]</scope>
    <source>
        <strain evidence="12 13">DSM 25241</strain>
    </source>
</reference>
<protein>
    <submittedName>
        <fullName evidence="12">Response regulator</fullName>
    </submittedName>
</protein>
<dbReference type="InterPro" id="IPR051552">
    <property type="entry name" value="HptR"/>
</dbReference>
<evidence type="ECO:0000259" key="11">
    <source>
        <dbReference type="PROSITE" id="PS50110"/>
    </source>
</evidence>
<keyword evidence="6" id="KW-0238">DNA-binding</keyword>
<comment type="caution">
    <text evidence="12">The sequence shown here is derived from an EMBL/GenBank/DDBJ whole genome shotgun (WGS) entry which is preliminary data.</text>
</comment>
<evidence type="ECO:0000256" key="5">
    <source>
        <dbReference type="ARBA" id="ARBA00023015"/>
    </source>
</evidence>
<gene>
    <name evidence="12" type="ORF">H7B67_05025</name>
</gene>
<dbReference type="SUPFAM" id="SSF52172">
    <property type="entry name" value="CheY-like"/>
    <property type="match status" value="1"/>
</dbReference>
<evidence type="ECO:0000256" key="7">
    <source>
        <dbReference type="ARBA" id="ARBA00023163"/>
    </source>
</evidence>
<accession>A0A841SS97</accession>
<evidence type="ECO:0000256" key="6">
    <source>
        <dbReference type="ARBA" id="ARBA00023125"/>
    </source>
</evidence>